<dbReference type="InterPro" id="IPR015525">
    <property type="entry name" value="BRCA2"/>
</dbReference>
<evidence type="ECO:0000256" key="1">
    <source>
        <dbReference type="ARBA" id="ARBA00022737"/>
    </source>
</evidence>
<dbReference type="Proteomes" id="UP000694941">
    <property type="component" value="Unplaced"/>
</dbReference>
<dbReference type="InterPro" id="IPR002093">
    <property type="entry name" value="BRCA2_repeat"/>
</dbReference>
<evidence type="ECO:0000313" key="8">
    <source>
        <dbReference type="Proteomes" id="UP000694941"/>
    </source>
</evidence>
<dbReference type="SUPFAM" id="SSF81878">
    <property type="entry name" value="BRCA2 tower domain"/>
    <property type="match status" value="1"/>
</dbReference>
<dbReference type="PROSITE" id="PS50138">
    <property type="entry name" value="BRCA2_REPEAT"/>
    <property type="match status" value="3"/>
</dbReference>
<feature type="domain" description="Tower" evidence="7">
    <location>
        <begin position="1280"/>
        <end position="1321"/>
    </location>
</feature>
<dbReference type="Pfam" id="PF09169">
    <property type="entry name" value="BRCA-2_helical"/>
    <property type="match status" value="1"/>
</dbReference>
<dbReference type="InterPro" id="IPR015205">
    <property type="entry name" value="Tower_dom"/>
</dbReference>
<dbReference type="CDD" id="cd04493">
    <property type="entry name" value="BRCA2DBD_OB1"/>
    <property type="match status" value="1"/>
</dbReference>
<dbReference type="InterPro" id="IPR015187">
    <property type="entry name" value="BRCA2_OB_1"/>
</dbReference>
<keyword evidence="8" id="KW-1185">Reference proteome</keyword>
<evidence type="ECO:0000256" key="6">
    <source>
        <dbReference type="SAM" id="MobiDB-lite"/>
    </source>
</evidence>
<evidence type="ECO:0000256" key="3">
    <source>
        <dbReference type="ARBA" id="ARBA00023125"/>
    </source>
</evidence>
<keyword evidence="4" id="KW-0233">DNA recombination</keyword>
<dbReference type="RefSeq" id="XP_022239179.1">
    <property type="nucleotide sequence ID" value="XM_022383471.1"/>
</dbReference>
<dbReference type="PANTHER" id="PTHR11289:SF0">
    <property type="entry name" value="BREAST CANCER TYPE 2 SUSCEPTIBILITY PROTEIN"/>
    <property type="match status" value="1"/>
</dbReference>
<dbReference type="SMART" id="SM01341">
    <property type="entry name" value="Tower"/>
    <property type="match status" value="1"/>
</dbReference>
<reference evidence="9" key="1">
    <citation type="submission" date="2025-08" db="UniProtKB">
        <authorList>
            <consortium name="RefSeq"/>
        </authorList>
    </citation>
    <scope>IDENTIFICATION</scope>
    <source>
        <tissue evidence="9">Muscle</tissue>
    </source>
</reference>
<feature type="region of interest" description="Disordered" evidence="6">
    <location>
        <begin position="210"/>
        <end position="231"/>
    </location>
</feature>
<dbReference type="Gene3D" id="6.10.70.10">
    <property type="match status" value="1"/>
</dbReference>
<evidence type="ECO:0000256" key="5">
    <source>
        <dbReference type="ARBA" id="ARBA00023204"/>
    </source>
</evidence>
<evidence type="ECO:0000313" key="9">
    <source>
        <dbReference type="RefSeq" id="XP_022239179.1"/>
    </source>
</evidence>
<dbReference type="InterPro" id="IPR012340">
    <property type="entry name" value="NA-bd_OB-fold"/>
</dbReference>
<dbReference type="Pfam" id="PF00634">
    <property type="entry name" value="BRCA2"/>
    <property type="match status" value="3"/>
</dbReference>
<keyword evidence="5" id="KW-0234">DNA repair</keyword>
<accession>A0ABM1S6C4</accession>
<organism evidence="8 9">
    <name type="scientific">Limulus polyphemus</name>
    <name type="common">Atlantic horseshoe crab</name>
    <dbReference type="NCBI Taxonomy" id="6850"/>
    <lineage>
        <taxon>Eukaryota</taxon>
        <taxon>Metazoa</taxon>
        <taxon>Ecdysozoa</taxon>
        <taxon>Arthropoda</taxon>
        <taxon>Chelicerata</taxon>
        <taxon>Merostomata</taxon>
        <taxon>Xiphosura</taxon>
        <taxon>Limulidae</taxon>
        <taxon>Limulus</taxon>
    </lineage>
</organism>
<dbReference type="InterPro" id="IPR015252">
    <property type="entry name" value="BRCA2_hlx"/>
</dbReference>
<evidence type="ECO:0000256" key="4">
    <source>
        <dbReference type="ARBA" id="ARBA00023172"/>
    </source>
</evidence>
<name>A0ABM1S6C4_LIMPO</name>
<proteinExistence type="predicted"/>
<dbReference type="GeneID" id="106457505"/>
<dbReference type="Gene3D" id="2.40.50.140">
    <property type="entry name" value="Nucleic acid-binding proteins"/>
    <property type="match status" value="3"/>
</dbReference>
<dbReference type="SUPFAM" id="SSF81872">
    <property type="entry name" value="BRCA2 helical domain"/>
    <property type="match status" value="1"/>
</dbReference>
<keyword evidence="2" id="KW-0227">DNA damage</keyword>
<evidence type="ECO:0000256" key="2">
    <source>
        <dbReference type="ARBA" id="ARBA00022763"/>
    </source>
</evidence>
<dbReference type="Pfam" id="PF09104">
    <property type="entry name" value="BRCA-2_OB3"/>
    <property type="match status" value="1"/>
</dbReference>
<evidence type="ECO:0000259" key="7">
    <source>
        <dbReference type="SMART" id="SM01341"/>
    </source>
</evidence>
<protein>
    <submittedName>
        <fullName evidence="9">Breast cancer type 2 susceptibility protein homolog</fullName>
    </submittedName>
</protein>
<dbReference type="Pfam" id="PF09121">
    <property type="entry name" value="Tower"/>
    <property type="match status" value="1"/>
</dbReference>
<dbReference type="Pfam" id="PF09103">
    <property type="entry name" value="BRCA-2_OB1"/>
    <property type="match status" value="1"/>
</dbReference>
<dbReference type="InterPro" id="IPR015188">
    <property type="entry name" value="BRCA2_OB_3"/>
</dbReference>
<gene>
    <name evidence="9" type="primary">LOC106457505</name>
</gene>
<keyword evidence="3" id="KW-0238">DNA-binding</keyword>
<dbReference type="InterPro" id="IPR036315">
    <property type="entry name" value="BRCA2_hlx_sf"/>
</dbReference>
<dbReference type="SUPFAM" id="SSF50249">
    <property type="entry name" value="Nucleic acid-binding proteins"/>
    <property type="match status" value="3"/>
</dbReference>
<sequence length="1730" mass="196828">MKDIEENLIFRGFLTASGNKISFSKKSLNLAKSVLHDDVSSENTTSTVKDFKQYPGLKEISTIKRKEMNTSKKYLKINKSQHNGGILKEEVKENIKKPEVLAQSSVMLKSDSSQVVNNEPSPGNTEQHTYFKGLSAACGSDISQKCLQFGKSPLYNYLPADENTKQYLKFNKEYSVFREFSTAGGKKITVSQNSLNAAKSLLNEDLLRSENTEKDIQKHRESKENSATDTKKSFLKKSLKVEKSLANDDHDALGDENSVYLVNIEKYGDHKGFSAKLSDLSIDRNKFLMENAKQHMNFNGLATRGEKEIVSEECLSYNNLLTDEITSITTGRNEISVLENPLNFEKSSLNEILTESKNIVPVSKEVKQKLDCKEISLTDSKEINSFMKSSKFAKFVLGDAVLNEMNTKRLEYSERHEQHKVHNFSVMVRDDSSENEKIKLSSENSEQHSILKGFSTGDGRKIVVSEKSLEFAKNIFNENLFKNENIEPSVNRVNQLTNPSSFSLIGEKENFVLMKEKLSENDIFVQKEWSTSTGIASESEHTLASEKVLLTDNLLDNKDLVEKYKPTSCILNANLNRVSKALLKNQDVPLTENKQFALDVEKEAEKSVWCSDEHNVIGKQLLSEIQNFAKRKQINCLNSEVTKVADKRQTLKNDMKRKVAQEKSDLISVEDTHLSKKPRPSVYHCCFPPEQKTCKTPLHVMSSSVTHDRRPACCSILSVSSNPLYFQPVVDKASCDQASCISDFKKSTFITPYKKTSISPVVHRVKRPRTPTEDVTTFPWKKIVKCDDIFSRTYLQNMVCSKVSEVKDAITGIQQPQNKVLNRETGKSQAIYHNQLELHKKKREVGYKQPGENQNKVHQEDLEKNKLYFQKEGKIRNSVKIQENMKCFEQDIKSIKIQSRDQPQGIVNSGDQMLKVGSIKMNSETRRTVKTNLGDNKTEKINLAEQNTIQTNSREKKVQPGMLWRMIHMENHLRFKLKQLAGKKYASGNPEKLIAAGIQRTTLMVTAATAENFVFFLPDHLGQNASEMNSGIPVGDGALLFPTANLTVSKEEFFWALLHSPFVDPSLVSRLWVYNHYRWIVWKLAAMEVAFPDILGGRYLTLHHVMLQLKYRYDREIDHCERSALKKILERDDTPAKTLVLCVSNIRSAKNEKLKLETDLQQIHEVQVELTDGWYSILAELDNPLIKIVQQERLKIGQKIITSGAKLIGSDSPCSPLEASSDLKLKLSANSTRRARWDSRLGFFHCPIPFPVSLSSLFPDGGIVGCVEIVVVQLYPLQYVEKYSDGRNVFRNETMEVMIAERHQKLQEYYLEKVKAKIQTNLEKKELEMEMKRDKQKRYHQLTKSYVEKITSGMELYQLLQDVDDPAFVESILSKSQEENLRSYQQELQQKRLSKFQEQLNLAVSKEKEKGEFPEDRVVVPLLKAKVLGISSKDRKHRKFAILLFWNPSKDVIQTIVEGQIVKLYHLSIRKRNEMLELSSTRHTRLEKLTEIKNTLKMVIAPRQPVSLVKLCNPDFKPLEEEVDVVGLVFGVELNNNNTIDTILLTDGKLNIISIRLFDGLPSISAEETVKVGSYVVARNLKFQHKTCLIATELSIFTTSSTIAEFQELKRSIKNENATIQSALKLFHTSSSSYHKISGTLAGCQTTYSLHPFTSPSYNPTCRRAYPTYSPVSHMKEGQQSSSTVSIPSSLHNRISHLENYRSPPSITSLTSPMLKKNFKLPSKLADNKF</sequence>
<keyword evidence="1" id="KW-0677">Repeat</keyword>
<dbReference type="PANTHER" id="PTHR11289">
    <property type="entry name" value="BREAST CANCER TYPE 2 SUSCEPTIBILITY PROTEIN BRCA2"/>
    <property type="match status" value="1"/>
</dbReference>